<feature type="transmembrane region" description="Helical" evidence="5">
    <location>
        <begin position="43"/>
        <end position="63"/>
    </location>
</feature>
<evidence type="ECO:0000256" key="3">
    <source>
        <dbReference type="ARBA" id="ARBA00022989"/>
    </source>
</evidence>
<proteinExistence type="predicted"/>
<dbReference type="InterPro" id="IPR017528">
    <property type="entry name" value="CHP03097O-antigen_lig-rel"/>
</dbReference>
<dbReference type="Pfam" id="PF19358">
    <property type="entry name" value="DUF5935"/>
    <property type="match status" value="1"/>
</dbReference>
<dbReference type="InterPro" id="IPR007016">
    <property type="entry name" value="O-antigen_ligase-rel_domated"/>
</dbReference>
<keyword evidence="4 5" id="KW-0472">Membrane</keyword>
<dbReference type="EMBL" id="DRKP01000192">
    <property type="protein sequence ID" value="HEB97820.1"/>
    <property type="molecule type" value="Genomic_DNA"/>
</dbReference>
<dbReference type="GO" id="GO:0016874">
    <property type="term" value="F:ligase activity"/>
    <property type="evidence" value="ECO:0007669"/>
    <property type="project" value="UniProtKB-KW"/>
</dbReference>
<dbReference type="PANTHER" id="PTHR37422">
    <property type="entry name" value="TEICHURONIC ACID BIOSYNTHESIS PROTEIN TUAE"/>
    <property type="match status" value="1"/>
</dbReference>
<dbReference type="GO" id="GO:0016020">
    <property type="term" value="C:membrane"/>
    <property type="evidence" value="ECO:0007669"/>
    <property type="project" value="UniProtKB-SubCell"/>
</dbReference>
<feature type="transmembrane region" description="Helical" evidence="5">
    <location>
        <begin position="75"/>
        <end position="94"/>
    </location>
</feature>
<evidence type="ECO:0000256" key="1">
    <source>
        <dbReference type="ARBA" id="ARBA00004141"/>
    </source>
</evidence>
<dbReference type="Pfam" id="PF04932">
    <property type="entry name" value="Wzy_C"/>
    <property type="match status" value="1"/>
</dbReference>
<evidence type="ECO:0000256" key="5">
    <source>
        <dbReference type="SAM" id="Phobius"/>
    </source>
</evidence>
<comment type="subcellular location">
    <subcellularLocation>
        <location evidence="1">Membrane</location>
        <topology evidence="1">Multi-pass membrane protein</topology>
    </subcellularLocation>
</comment>
<gene>
    <name evidence="8" type="ORF">ENI96_15485</name>
</gene>
<organism evidence="8 9">
    <name type="scientific">Sedimenticola thiotaurini</name>
    <dbReference type="NCBI Taxonomy" id="1543721"/>
    <lineage>
        <taxon>Bacteria</taxon>
        <taxon>Pseudomonadati</taxon>
        <taxon>Pseudomonadota</taxon>
        <taxon>Gammaproteobacteria</taxon>
        <taxon>Chromatiales</taxon>
        <taxon>Sedimenticolaceae</taxon>
        <taxon>Sedimenticola</taxon>
    </lineage>
</organism>
<protein>
    <submittedName>
        <fullName evidence="8">O-glycosylation ligase, exosortase A system-associated</fullName>
    </submittedName>
</protein>
<evidence type="ECO:0000313" key="8">
    <source>
        <dbReference type="EMBL" id="HEB97820.1"/>
    </source>
</evidence>
<evidence type="ECO:0000259" key="6">
    <source>
        <dbReference type="Pfam" id="PF04932"/>
    </source>
</evidence>
<accession>A0A831WAA7</accession>
<keyword evidence="3 5" id="KW-1133">Transmembrane helix</keyword>
<dbReference type="InterPro" id="IPR045979">
    <property type="entry name" value="DUF5935"/>
</dbReference>
<evidence type="ECO:0000313" key="9">
    <source>
        <dbReference type="Proteomes" id="UP000886251"/>
    </source>
</evidence>
<feature type="transmembrane region" description="Helical" evidence="5">
    <location>
        <begin position="236"/>
        <end position="253"/>
    </location>
</feature>
<dbReference type="PANTHER" id="PTHR37422:SF13">
    <property type="entry name" value="LIPOPOLYSACCHARIDE BIOSYNTHESIS PROTEIN PA4999-RELATED"/>
    <property type="match status" value="1"/>
</dbReference>
<sequence length="428" mass="48548">MRDIAVFILFGIGLFYAMKNPYYGVLLWSLFNYMNPHRLTWGLAYDFPFVYIIAIVTIISFVISKEKRPIGMSGLLVVWILFLIWMSITTLFALEPDSAITQLTKVMKIQLPVLMTLFLFYSKERIDQLIAVIVFSLGFYGVKGGIFTLATGGGYIVWGPAGSFIQGNNELAIAVLTAIPLVFYLRNQTKRIWLRRVLLASAVLMLISVVGTQSRGAFLAMLALAVYFWWRSPKKMKWGMGLAIFAVILLASAPETWKSRMESIQNYEEDASAMGRIRAWRFATSLANARVTGGGFNPWTRENYLAYTPSFNPEFRAYVAHSIYFSVLGEHGWIGLVLYLLIFMLTWRQLGLVIRRTRGDPGDGWMADLADMLKISMIAYFVGGAFLSISYFDLPWHLVAISVLLGALSRERETEKQRQSDRGFDNVH</sequence>
<keyword evidence="8" id="KW-0436">Ligase</keyword>
<feature type="domain" description="O-antigen ligase-related" evidence="6">
    <location>
        <begin position="201"/>
        <end position="340"/>
    </location>
</feature>
<comment type="caution">
    <text evidence="8">The sequence shown here is derived from an EMBL/GenBank/DDBJ whole genome shotgun (WGS) entry which is preliminary data.</text>
</comment>
<dbReference type="Proteomes" id="UP000886251">
    <property type="component" value="Unassembled WGS sequence"/>
</dbReference>
<feature type="transmembrane region" description="Helical" evidence="5">
    <location>
        <begin position="106"/>
        <end position="122"/>
    </location>
</feature>
<evidence type="ECO:0000259" key="7">
    <source>
        <dbReference type="Pfam" id="PF19358"/>
    </source>
</evidence>
<evidence type="ECO:0000256" key="2">
    <source>
        <dbReference type="ARBA" id="ARBA00022692"/>
    </source>
</evidence>
<feature type="domain" description="DUF5935" evidence="7">
    <location>
        <begin position="1"/>
        <end position="188"/>
    </location>
</feature>
<dbReference type="NCBIfam" id="TIGR03097">
    <property type="entry name" value="PEP_O_lig_1"/>
    <property type="match status" value="1"/>
</dbReference>
<feature type="transmembrane region" description="Helical" evidence="5">
    <location>
        <begin position="129"/>
        <end position="158"/>
    </location>
</feature>
<reference evidence="8" key="1">
    <citation type="journal article" date="2020" name="mSystems">
        <title>Genome- and Community-Level Interaction Insights into Carbon Utilization and Element Cycling Functions of Hydrothermarchaeota in Hydrothermal Sediment.</title>
        <authorList>
            <person name="Zhou Z."/>
            <person name="Liu Y."/>
            <person name="Xu W."/>
            <person name="Pan J."/>
            <person name="Luo Z.H."/>
            <person name="Li M."/>
        </authorList>
    </citation>
    <scope>NUCLEOTIDE SEQUENCE [LARGE SCALE GENOMIC DNA]</scope>
    <source>
        <strain evidence="8">HyVt-443</strain>
    </source>
</reference>
<dbReference type="InterPro" id="IPR051533">
    <property type="entry name" value="WaaL-like"/>
</dbReference>
<dbReference type="AlphaFoldDB" id="A0A831WAA7"/>
<feature type="transmembrane region" description="Helical" evidence="5">
    <location>
        <begin position="164"/>
        <end position="185"/>
    </location>
</feature>
<evidence type="ECO:0000256" key="4">
    <source>
        <dbReference type="ARBA" id="ARBA00023136"/>
    </source>
</evidence>
<keyword evidence="2 5" id="KW-0812">Transmembrane</keyword>
<feature type="transmembrane region" description="Helical" evidence="5">
    <location>
        <begin position="378"/>
        <end position="408"/>
    </location>
</feature>
<name>A0A831WAA7_9GAMM</name>
<feature type="transmembrane region" description="Helical" evidence="5">
    <location>
        <begin position="323"/>
        <end position="347"/>
    </location>
</feature>
<feature type="transmembrane region" description="Helical" evidence="5">
    <location>
        <begin position="197"/>
        <end position="230"/>
    </location>
</feature>